<comment type="caution">
    <text evidence="4">The sequence shown here is derived from an EMBL/GenBank/DDBJ whole genome shotgun (WGS) entry which is preliminary data.</text>
</comment>
<name>A0A2T3NB97_9GAMM</name>
<dbReference type="Proteomes" id="UP000241346">
    <property type="component" value="Unassembled WGS sequence"/>
</dbReference>
<sequence>MKKWVSPIVGFAISAVAFGVSAETTIELSREISPLVLNGNQVEKGFFERIGHLEVKEGQNQLLVQLGQIVPQDGRRSKYNSDPIVIRFDAQESPLTLSYTPFRDMAEVRAFTQSLDFELIDEDGKAIHYQAELLPIGGLQGFQDYEKAVAQYNQKGQGTAVMAVAQSVPEQAIDKVSTSTSSNRIAILQTGFSELSAEEQQQFMQWAISNLK</sequence>
<reference evidence="4 5" key="1">
    <citation type="submission" date="2018-03" db="EMBL/GenBank/DDBJ databases">
        <title>Whole genome sequencing of Histamine producing bacteria.</title>
        <authorList>
            <person name="Butler K."/>
        </authorList>
    </citation>
    <scope>NUCLEOTIDE SEQUENCE [LARGE SCALE GENOMIC DNA]</scope>
    <source>
        <strain evidence="4 5">DSM 19138</strain>
    </source>
</reference>
<accession>A0A2T3NB97</accession>
<dbReference type="RefSeq" id="WP_107299287.1">
    <property type="nucleotide sequence ID" value="NZ_PYMB01000008.1"/>
</dbReference>
<comment type="similarity">
    <text evidence="1 3">Belongs to the UPF0319 family.</text>
</comment>
<proteinExistence type="inferred from homology"/>
<dbReference type="InterPro" id="IPR018635">
    <property type="entry name" value="UPF0319"/>
</dbReference>
<protein>
    <recommendedName>
        <fullName evidence="3">UPF0319 protein C9J01_16790</fullName>
    </recommendedName>
</protein>
<gene>
    <name evidence="4" type="ORF">C9J01_16790</name>
</gene>
<dbReference type="HAMAP" id="MF_00789">
    <property type="entry name" value="UPF0319"/>
    <property type="match status" value="1"/>
</dbReference>
<dbReference type="AlphaFoldDB" id="A0A2T3NB97"/>
<evidence type="ECO:0000256" key="3">
    <source>
        <dbReference type="HAMAP-Rule" id="MF_00789"/>
    </source>
</evidence>
<evidence type="ECO:0000313" key="4">
    <source>
        <dbReference type="EMBL" id="PSW11119.1"/>
    </source>
</evidence>
<evidence type="ECO:0000313" key="5">
    <source>
        <dbReference type="Proteomes" id="UP000241346"/>
    </source>
</evidence>
<dbReference type="PANTHER" id="PTHR38108">
    <property type="entry name" value="UPF0319 PROTEIN YCCT"/>
    <property type="match status" value="1"/>
</dbReference>
<dbReference type="OrthoDB" id="6214057at2"/>
<dbReference type="Pfam" id="PF09829">
    <property type="entry name" value="DUF2057"/>
    <property type="match status" value="1"/>
</dbReference>
<organism evidence="4 5">
    <name type="scientific">Photobacterium rosenbergii</name>
    <dbReference type="NCBI Taxonomy" id="294936"/>
    <lineage>
        <taxon>Bacteria</taxon>
        <taxon>Pseudomonadati</taxon>
        <taxon>Pseudomonadota</taxon>
        <taxon>Gammaproteobacteria</taxon>
        <taxon>Vibrionales</taxon>
        <taxon>Vibrionaceae</taxon>
        <taxon>Photobacterium</taxon>
    </lineage>
</organism>
<evidence type="ECO:0000256" key="1">
    <source>
        <dbReference type="ARBA" id="ARBA00008490"/>
    </source>
</evidence>
<keyword evidence="2" id="KW-0732">Signal</keyword>
<evidence type="ECO:0000256" key="2">
    <source>
        <dbReference type="ARBA" id="ARBA00022729"/>
    </source>
</evidence>
<dbReference type="EMBL" id="PYMB01000008">
    <property type="protein sequence ID" value="PSW11119.1"/>
    <property type="molecule type" value="Genomic_DNA"/>
</dbReference>
<dbReference type="PANTHER" id="PTHR38108:SF1">
    <property type="entry name" value="UPF0319 PROTEIN YCCT"/>
    <property type="match status" value="1"/>
</dbReference>